<sequence>MLFLRTFVARARPVVSLCWYGVAVFGLCLLGLYGILAIGLQAGLVVVANTPHLSLPALYWLDHQSSAQLLDGIARKGQVIDRLFHRVCGTIALGAMALRVWRRRRQAASGITSSGVCAAANKNSTARDA</sequence>
<organism evidence="2 3">
    <name type="scientific">Acetobacter peroxydans</name>
    <dbReference type="NCBI Taxonomy" id="104098"/>
    <lineage>
        <taxon>Bacteria</taxon>
        <taxon>Pseudomonadati</taxon>
        <taxon>Pseudomonadota</taxon>
        <taxon>Alphaproteobacteria</taxon>
        <taxon>Acetobacterales</taxon>
        <taxon>Acetobacteraceae</taxon>
        <taxon>Acetobacter</taxon>
    </lineage>
</organism>
<dbReference type="Proteomes" id="UP000317730">
    <property type="component" value="Unassembled WGS sequence"/>
</dbReference>
<dbReference type="OrthoDB" id="7225932at2"/>
<accession>A0A4Y3TWM5</accession>
<keyword evidence="1" id="KW-1133">Transmembrane helix</keyword>
<evidence type="ECO:0000313" key="3">
    <source>
        <dbReference type="Proteomes" id="UP000317730"/>
    </source>
</evidence>
<keyword evidence="1" id="KW-0472">Membrane</keyword>
<dbReference type="RefSeq" id="WP_141377237.1">
    <property type="nucleotide sequence ID" value="NZ_BAPL01000002.1"/>
</dbReference>
<protein>
    <submittedName>
        <fullName evidence="2">Uncharacterized protein</fullName>
    </submittedName>
</protein>
<proteinExistence type="predicted"/>
<comment type="caution">
    <text evidence="2">The sequence shown here is derived from an EMBL/GenBank/DDBJ whole genome shotgun (WGS) entry which is preliminary data.</text>
</comment>
<dbReference type="AlphaFoldDB" id="A0A4Y3TWM5"/>
<feature type="transmembrane region" description="Helical" evidence="1">
    <location>
        <begin position="20"/>
        <end position="48"/>
    </location>
</feature>
<keyword evidence="1" id="KW-0812">Transmembrane</keyword>
<dbReference type="EMBL" id="BJMV01000011">
    <property type="protein sequence ID" value="GEB86252.1"/>
    <property type="molecule type" value="Genomic_DNA"/>
</dbReference>
<evidence type="ECO:0000256" key="1">
    <source>
        <dbReference type="SAM" id="Phobius"/>
    </source>
</evidence>
<gene>
    <name evidence="2" type="ORF">APE01nite_20490</name>
</gene>
<reference evidence="2 3" key="1">
    <citation type="submission" date="2019-06" db="EMBL/GenBank/DDBJ databases">
        <title>Whole genome shotgun sequence of Acetobacter peroxydans NBRC 13755.</title>
        <authorList>
            <person name="Hosoyama A."/>
            <person name="Uohara A."/>
            <person name="Ohji S."/>
            <person name="Ichikawa N."/>
        </authorList>
    </citation>
    <scope>NUCLEOTIDE SEQUENCE [LARGE SCALE GENOMIC DNA]</scope>
    <source>
        <strain evidence="2 3">NBRC 13755</strain>
    </source>
</reference>
<evidence type="ECO:0000313" key="2">
    <source>
        <dbReference type="EMBL" id="GEB86252.1"/>
    </source>
</evidence>
<keyword evidence="3" id="KW-1185">Reference proteome</keyword>
<name>A0A4Y3TWM5_9PROT</name>